<dbReference type="GO" id="GO:0016887">
    <property type="term" value="F:ATP hydrolysis activity"/>
    <property type="evidence" value="ECO:0007669"/>
    <property type="project" value="InterPro"/>
</dbReference>
<dbReference type="Gene3D" id="3.40.50.300">
    <property type="entry name" value="P-loop containing nucleotide triphosphate hydrolases"/>
    <property type="match status" value="2"/>
</dbReference>
<dbReference type="PANTHER" id="PTHR19211">
    <property type="entry name" value="ATP-BINDING TRANSPORT PROTEIN-RELATED"/>
    <property type="match status" value="1"/>
</dbReference>
<dbReference type="Pfam" id="PF12848">
    <property type="entry name" value="ABC_tran_Xtn"/>
    <property type="match status" value="1"/>
</dbReference>
<accession>F3KRA1</accession>
<evidence type="ECO:0000313" key="9">
    <source>
        <dbReference type="EMBL" id="EGI77802.1"/>
    </source>
</evidence>
<dbReference type="InterPro" id="IPR050611">
    <property type="entry name" value="ABCF"/>
</dbReference>
<dbReference type="STRING" id="887062.HGR_04883"/>
<dbReference type="FunFam" id="3.40.50.300:FF:000011">
    <property type="entry name" value="Putative ABC transporter ATP-binding component"/>
    <property type="match status" value="1"/>
</dbReference>
<evidence type="ECO:0000256" key="6">
    <source>
        <dbReference type="ARBA" id="ARBA00069073"/>
    </source>
</evidence>
<evidence type="ECO:0000256" key="2">
    <source>
        <dbReference type="ARBA" id="ARBA00022737"/>
    </source>
</evidence>
<dbReference type="FunFam" id="3.40.50.300:FF:002053">
    <property type="entry name" value="ABC transporter ATP-binding protein"/>
    <property type="match status" value="1"/>
</dbReference>
<dbReference type="PROSITE" id="PS00211">
    <property type="entry name" value="ABC_TRANSPORTER_1"/>
    <property type="match status" value="2"/>
</dbReference>
<keyword evidence="10" id="KW-1185">Reference proteome</keyword>
<dbReference type="AlphaFoldDB" id="F3KRA1"/>
<dbReference type="Gene3D" id="1.10.287.380">
    <property type="entry name" value="Valyl-tRNA synthetase, C-terminal domain"/>
    <property type="match status" value="1"/>
</dbReference>
<keyword evidence="1" id="KW-1003">Cell membrane</keyword>
<dbReference type="SMART" id="SM00382">
    <property type="entry name" value="AAA"/>
    <property type="match status" value="2"/>
</dbReference>
<organism evidence="9 10">
    <name type="scientific">Hylemonella gracilis ATCC 19624</name>
    <dbReference type="NCBI Taxonomy" id="887062"/>
    <lineage>
        <taxon>Bacteria</taxon>
        <taxon>Pseudomonadati</taxon>
        <taxon>Pseudomonadota</taxon>
        <taxon>Betaproteobacteria</taxon>
        <taxon>Burkholderiales</taxon>
        <taxon>Comamonadaceae</taxon>
        <taxon>Hylemonella</taxon>
    </lineage>
</organism>
<dbReference type="Pfam" id="PF00005">
    <property type="entry name" value="ABC_tran"/>
    <property type="match status" value="2"/>
</dbReference>
<protein>
    <recommendedName>
        <fullName evidence="6">Probable ATP-binding protein YheS</fullName>
    </recommendedName>
</protein>
<feature type="domain" description="ABC transporter" evidence="8">
    <location>
        <begin position="313"/>
        <end position="546"/>
    </location>
</feature>
<name>F3KRA1_9BURK</name>
<dbReference type="InterPro" id="IPR032524">
    <property type="entry name" value="ABC_tran_C"/>
</dbReference>
<gene>
    <name evidence="9" type="ORF">HGR_04883</name>
</gene>
<comment type="similarity">
    <text evidence="5">Belongs to the ABC transporter superfamily. ABCF family. YheS subfamily.</text>
</comment>
<dbReference type="InterPro" id="IPR017871">
    <property type="entry name" value="ABC_transporter-like_CS"/>
</dbReference>
<dbReference type="Pfam" id="PF16326">
    <property type="entry name" value="ABC_tran_CTD"/>
    <property type="match status" value="1"/>
</dbReference>
<evidence type="ECO:0000313" key="10">
    <source>
        <dbReference type="Proteomes" id="UP000016368"/>
    </source>
</evidence>
<evidence type="ECO:0000256" key="5">
    <source>
        <dbReference type="ARBA" id="ARBA00061571"/>
    </source>
</evidence>
<comment type="caution">
    <text evidence="9">The sequence shown here is derived from an EMBL/GenBank/DDBJ whole genome shotgun (WGS) entry which is preliminary data.</text>
</comment>
<dbReference type="CDD" id="cd03221">
    <property type="entry name" value="ABCF_EF-3"/>
    <property type="match status" value="2"/>
</dbReference>
<keyword evidence="4" id="KW-0067">ATP-binding</keyword>
<dbReference type="SUPFAM" id="SSF52540">
    <property type="entry name" value="P-loop containing nucleoside triphosphate hydrolases"/>
    <property type="match status" value="2"/>
</dbReference>
<dbReference type="PROSITE" id="PS50893">
    <property type="entry name" value="ABC_TRANSPORTER_2"/>
    <property type="match status" value="2"/>
</dbReference>
<evidence type="ECO:0000256" key="7">
    <source>
        <dbReference type="SAM" id="Coils"/>
    </source>
</evidence>
<keyword evidence="1" id="KW-0472">Membrane</keyword>
<dbReference type="InterPro" id="IPR027417">
    <property type="entry name" value="P-loop_NTPase"/>
</dbReference>
<sequence length="659" mass="71468">MITLKNITLRRGAKVILDGASATINPGEKVGLVGRNGAGKSTLFALLNGSIHEDGGDFSIPAQWRMAQVAQDMPETDESATDFVLAGDTALAAVNAEVAAAEASEDGERMAHAYMALQDVGAHDAPARAQALILGLGFQNPELDRPVNSFSGGWRMRLQLARALMAPSDLLLLDEPTNHLDLDALVWLEAWLQRYAGTLLVISHDREFLDAITNVTLHIESAQLKRYGGNYSRFEDMRAEQLALQQASYSKQQDKIAHLQKFIARFKAQASKAKQAQSRVKALERMEKIGPVLAEADFTFEFKEPANLPNPMLTLQGVSCGYPSAEASAAPTTIVRNVGKSVLAGQRIGILGANGQGKSTLVKTIAGDLKPIAGEIVQGKGLAIGYFAQQELDVLRPQDTPLEHMIRLARDTTQAGRLSGQSTREQDLRSYLGSFNFTGDQVKQAVGSMSGGEKARLVLALLVWQRPNLLLLDEPTNHLDLATREALSVALNEFEGALMLVSHDRALLRAVCDEFWLVTRGGVLPFDGDLDDYQRYLLEEAKRQREAIKASATGQAAASVPAAAATAPVVNSPLNASSTAKPVPRENNRTRQMRKELEQCEARMAALSQEKQGIEARLNANPALDEIQRLSTRMAALQTELDGVEARWLELGNALEAAT</sequence>
<evidence type="ECO:0000259" key="8">
    <source>
        <dbReference type="PROSITE" id="PS50893"/>
    </source>
</evidence>
<keyword evidence="3" id="KW-0547">Nucleotide-binding</keyword>
<keyword evidence="2" id="KW-0677">Repeat</keyword>
<dbReference type="InterPro" id="IPR037118">
    <property type="entry name" value="Val-tRNA_synth_C_sf"/>
</dbReference>
<reference evidence="9 10" key="1">
    <citation type="journal article" date="2011" name="EMBO J.">
        <title>Structural diversity of bacterial flagellar motors.</title>
        <authorList>
            <person name="Chen S."/>
            <person name="Beeby M."/>
            <person name="Murphy G.E."/>
            <person name="Leadbetter J.R."/>
            <person name="Hendrixson D.R."/>
            <person name="Briegel A."/>
            <person name="Li Z."/>
            <person name="Shi J."/>
            <person name="Tocheva E.I."/>
            <person name="Muller A."/>
            <person name="Dobro M.J."/>
            <person name="Jensen G.J."/>
        </authorList>
    </citation>
    <scope>NUCLEOTIDE SEQUENCE [LARGE SCALE GENOMIC DNA]</scope>
    <source>
        <strain evidence="9 10">ATCC 19624</strain>
    </source>
</reference>
<dbReference type="Proteomes" id="UP000016368">
    <property type="component" value="Unassembled WGS sequence"/>
</dbReference>
<evidence type="ECO:0000256" key="3">
    <source>
        <dbReference type="ARBA" id="ARBA00022741"/>
    </source>
</evidence>
<dbReference type="PANTHER" id="PTHR19211:SF14">
    <property type="entry name" value="ATP-BINDING CASSETTE SUB-FAMILY F MEMBER 1"/>
    <property type="match status" value="1"/>
</dbReference>
<dbReference type="EMBL" id="AEGR01000042">
    <property type="protein sequence ID" value="EGI77802.1"/>
    <property type="molecule type" value="Genomic_DNA"/>
</dbReference>
<evidence type="ECO:0000256" key="4">
    <source>
        <dbReference type="ARBA" id="ARBA00022840"/>
    </source>
</evidence>
<keyword evidence="7" id="KW-0175">Coiled coil</keyword>
<dbReference type="OrthoDB" id="9762051at2"/>
<evidence type="ECO:0000256" key="1">
    <source>
        <dbReference type="ARBA" id="ARBA00022475"/>
    </source>
</evidence>
<dbReference type="GO" id="GO:0003677">
    <property type="term" value="F:DNA binding"/>
    <property type="evidence" value="ECO:0007669"/>
    <property type="project" value="InterPro"/>
</dbReference>
<dbReference type="InterPro" id="IPR003593">
    <property type="entry name" value="AAA+_ATPase"/>
</dbReference>
<dbReference type="InterPro" id="IPR032781">
    <property type="entry name" value="ABC_tran_Xtn"/>
</dbReference>
<dbReference type="InterPro" id="IPR003439">
    <property type="entry name" value="ABC_transporter-like_ATP-bd"/>
</dbReference>
<dbReference type="GO" id="GO:0005524">
    <property type="term" value="F:ATP binding"/>
    <property type="evidence" value="ECO:0007669"/>
    <property type="project" value="UniProtKB-KW"/>
</dbReference>
<dbReference type="eggNOG" id="COG0488">
    <property type="taxonomic scope" value="Bacteria"/>
</dbReference>
<feature type="coiled-coil region" evidence="7">
    <location>
        <begin position="590"/>
        <end position="647"/>
    </location>
</feature>
<feature type="domain" description="ABC transporter" evidence="8">
    <location>
        <begin position="2"/>
        <end position="246"/>
    </location>
</feature>
<proteinExistence type="inferred from homology"/>